<comment type="caution">
    <text evidence="11">The sequence shown here is derived from an EMBL/GenBank/DDBJ whole genome shotgun (WGS) entry which is preliminary data.</text>
</comment>
<comment type="similarity">
    <text evidence="2">Belongs to the GSP I family.</text>
</comment>
<proteinExistence type="inferred from homology"/>
<name>A0A9P6XTF6_9FUNG</name>
<dbReference type="InterPro" id="IPR002416">
    <property type="entry name" value="T2SS_protein-GspH"/>
</dbReference>
<dbReference type="PRINTS" id="PR00885">
    <property type="entry name" value="BCTERIALGSPH"/>
</dbReference>
<keyword evidence="12" id="KW-1185">Reference proteome</keyword>
<evidence type="ECO:0000313" key="12">
    <source>
        <dbReference type="Proteomes" id="UP000740926"/>
    </source>
</evidence>
<dbReference type="PROSITE" id="PS00409">
    <property type="entry name" value="PROKAR_NTER_METHYL"/>
    <property type="match status" value="1"/>
</dbReference>
<evidence type="ECO:0000313" key="11">
    <source>
        <dbReference type="EMBL" id="KAG1531980.1"/>
    </source>
</evidence>
<evidence type="ECO:0000256" key="1">
    <source>
        <dbReference type="ARBA" id="ARBA00004377"/>
    </source>
</evidence>
<dbReference type="SUPFAM" id="SSF54523">
    <property type="entry name" value="Pili subunits"/>
    <property type="match status" value="1"/>
</dbReference>
<dbReference type="NCBIfam" id="TIGR02532">
    <property type="entry name" value="IV_pilin_GFxxxE"/>
    <property type="match status" value="1"/>
</dbReference>
<keyword evidence="6 9" id="KW-0812">Transmembrane</keyword>
<evidence type="ECO:0000256" key="2">
    <source>
        <dbReference type="ARBA" id="ARBA00008358"/>
    </source>
</evidence>
<sequence>MPASPCNATPPAVMTSVELPRPADRQRGFTLIEVLIALAIVSIALAAVMRSVAVATDDQSRLRDRRLALMCAQDRWQELRLAGQVPQEARQRCLQGRSRFLVLQHLGTGADGQPQLELSVVAEQSPRQSLARMQLPWTATP</sequence>
<dbReference type="NCBIfam" id="TIGR01707">
    <property type="entry name" value="gspI"/>
    <property type="match status" value="1"/>
</dbReference>
<evidence type="ECO:0000256" key="9">
    <source>
        <dbReference type="SAM" id="Phobius"/>
    </source>
</evidence>
<evidence type="ECO:0000256" key="7">
    <source>
        <dbReference type="ARBA" id="ARBA00022989"/>
    </source>
</evidence>
<evidence type="ECO:0000256" key="5">
    <source>
        <dbReference type="ARBA" id="ARBA00022519"/>
    </source>
</evidence>
<evidence type="ECO:0000256" key="8">
    <source>
        <dbReference type="ARBA" id="ARBA00023136"/>
    </source>
</evidence>
<reference evidence="11 12" key="1">
    <citation type="journal article" date="2020" name="Microb. Genom.">
        <title>Genetic diversity of clinical and environmental Mucorales isolates obtained from an investigation of mucormycosis cases among solid organ transplant recipients.</title>
        <authorList>
            <person name="Nguyen M.H."/>
            <person name="Kaul D."/>
            <person name="Muto C."/>
            <person name="Cheng S.J."/>
            <person name="Richter R.A."/>
            <person name="Bruno V.M."/>
            <person name="Liu G."/>
            <person name="Beyhan S."/>
            <person name="Sundermann A.J."/>
            <person name="Mounaud S."/>
            <person name="Pasculle A.W."/>
            <person name="Nierman W.C."/>
            <person name="Driscoll E."/>
            <person name="Cumbie R."/>
            <person name="Clancy C.J."/>
            <person name="Dupont C.L."/>
        </authorList>
    </citation>
    <scope>NUCLEOTIDE SEQUENCE [LARGE SCALE GENOMIC DNA]</scope>
    <source>
        <strain evidence="11 12">GL24</strain>
    </source>
</reference>
<dbReference type="AlphaFoldDB" id="A0A9P6XTF6"/>
<keyword evidence="3" id="KW-1003">Cell membrane</keyword>
<accession>A0A9P6XTF6</accession>
<keyword evidence="4" id="KW-0488">Methylation</keyword>
<dbReference type="InterPro" id="IPR010052">
    <property type="entry name" value="T2SS_protein-GspI"/>
</dbReference>
<organism evidence="11 12">
    <name type="scientific">Rhizopus delemar</name>
    <dbReference type="NCBI Taxonomy" id="936053"/>
    <lineage>
        <taxon>Eukaryota</taxon>
        <taxon>Fungi</taxon>
        <taxon>Fungi incertae sedis</taxon>
        <taxon>Mucoromycota</taxon>
        <taxon>Mucoromycotina</taxon>
        <taxon>Mucoromycetes</taxon>
        <taxon>Mucorales</taxon>
        <taxon>Mucorineae</taxon>
        <taxon>Rhizopodaceae</taxon>
        <taxon>Rhizopus</taxon>
    </lineage>
</organism>
<dbReference type="Pfam" id="PF02501">
    <property type="entry name" value="T2SSI"/>
    <property type="match status" value="1"/>
</dbReference>
<dbReference type="PANTHER" id="PTHR38779:SF2">
    <property type="entry name" value="TYPE II SECRETION SYSTEM PROTEIN I-RELATED"/>
    <property type="match status" value="1"/>
</dbReference>
<dbReference type="Pfam" id="PF07963">
    <property type="entry name" value="N_methyl"/>
    <property type="match status" value="1"/>
</dbReference>
<dbReference type="EMBL" id="JAANIU010010300">
    <property type="protein sequence ID" value="KAG1531980.1"/>
    <property type="molecule type" value="Genomic_DNA"/>
</dbReference>
<gene>
    <name evidence="11" type="ORF">G6F50_016413</name>
</gene>
<evidence type="ECO:0000256" key="4">
    <source>
        <dbReference type="ARBA" id="ARBA00022481"/>
    </source>
</evidence>
<keyword evidence="7 9" id="KW-1133">Transmembrane helix</keyword>
<keyword evidence="5" id="KW-0997">Cell inner membrane</keyword>
<comment type="subcellular location">
    <subcellularLocation>
        <location evidence="1">Cell inner membrane</location>
        <topology evidence="1">Single-pass membrane protein</topology>
    </subcellularLocation>
</comment>
<evidence type="ECO:0000256" key="3">
    <source>
        <dbReference type="ARBA" id="ARBA00022475"/>
    </source>
</evidence>
<evidence type="ECO:0000256" key="6">
    <source>
        <dbReference type="ARBA" id="ARBA00022692"/>
    </source>
</evidence>
<dbReference type="Proteomes" id="UP000740926">
    <property type="component" value="Unassembled WGS sequence"/>
</dbReference>
<feature type="transmembrane region" description="Helical" evidence="9">
    <location>
        <begin position="34"/>
        <end position="56"/>
    </location>
</feature>
<feature type="domain" description="Type II secretion system protein GspI C-terminal" evidence="10">
    <location>
        <begin position="62"/>
        <end position="133"/>
    </location>
</feature>
<dbReference type="InterPro" id="IPR003413">
    <property type="entry name" value="T2SS_GspI_C"/>
</dbReference>
<dbReference type="InterPro" id="IPR012902">
    <property type="entry name" value="N_methyl_site"/>
</dbReference>
<protein>
    <recommendedName>
        <fullName evidence="10">Type II secretion system protein GspI C-terminal domain-containing protein</fullName>
    </recommendedName>
</protein>
<dbReference type="InterPro" id="IPR045584">
    <property type="entry name" value="Pilin-like"/>
</dbReference>
<evidence type="ECO:0000259" key="10">
    <source>
        <dbReference type="Pfam" id="PF02501"/>
    </source>
</evidence>
<dbReference type="PANTHER" id="PTHR38779">
    <property type="entry name" value="TYPE II SECRETION SYSTEM PROTEIN I-RELATED"/>
    <property type="match status" value="1"/>
</dbReference>
<dbReference type="GO" id="GO:0005886">
    <property type="term" value="C:plasma membrane"/>
    <property type="evidence" value="ECO:0007669"/>
    <property type="project" value="UniProtKB-SubCell"/>
</dbReference>
<keyword evidence="8 9" id="KW-0472">Membrane</keyword>